<dbReference type="InterPro" id="IPR047157">
    <property type="entry name" value="PHRF1/Atg35"/>
</dbReference>
<dbReference type="Pfam" id="PF00628">
    <property type="entry name" value="PHD"/>
    <property type="match status" value="1"/>
</dbReference>
<dbReference type="InterPro" id="IPR001841">
    <property type="entry name" value="Znf_RING"/>
</dbReference>
<evidence type="ECO:0000256" key="4">
    <source>
        <dbReference type="PROSITE-ProRule" id="PRU00175"/>
    </source>
</evidence>
<dbReference type="PANTHER" id="PTHR12618">
    <property type="entry name" value="PHD AND RING FINGER DOMAIN-CONTAINING PROTEIN 1"/>
    <property type="match status" value="1"/>
</dbReference>
<dbReference type="CDD" id="cd15519">
    <property type="entry name" value="PHD1_Lid2p_like"/>
    <property type="match status" value="1"/>
</dbReference>
<feature type="domain" description="RING-type" evidence="7">
    <location>
        <begin position="89"/>
        <end position="129"/>
    </location>
</feature>
<evidence type="ECO:0000256" key="3">
    <source>
        <dbReference type="ARBA" id="ARBA00022833"/>
    </source>
</evidence>
<accession>A0ABN7AKR4</accession>
<protein>
    <recommendedName>
        <fullName evidence="10">PHD and RING finger domain-containing protein 1</fullName>
    </recommendedName>
</protein>
<dbReference type="PROSITE" id="PS50016">
    <property type="entry name" value="ZF_PHD_2"/>
    <property type="match status" value="1"/>
</dbReference>
<dbReference type="SMART" id="SM00184">
    <property type="entry name" value="RING"/>
    <property type="match status" value="2"/>
</dbReference>
<feature type="compositionally biased region" description="Low complexity" evidence="5">
    <location>
        <begin position="349"/>
        <end position="366"/>
    </location>
</feature>
<evidence type="ECO:0000256" key="5">
    <source>
        <dbReference type="SAM" id="MobiDB-lite"/>
    </source>
</evidence>
<feature type="region of interest" description="Disordered" evidence="5">
    <location>
        <begin position="1"/>
        <end position="84"/>
    </location>
</feature>
<evidence type="ECO:0000313" key="8">
    <source>
        <dbReference type="EMBL" id="BES92810.1"/>
    </source>
</evidence>
<dbReference type="SMART" id="SM00249">
    <property type="entry name" value="PHD"/>
    <property type="match status" value="1"/>
</dbReference>
<gene>
    <name evidence="8" type="ORF">NTJ_05618</name>
</gene>
<dbReference type="InterPro" id="IPR013083">
    <property type="entry name" value="Znf_RING/FYVE/PHD"/>
</dbReference>
<proteinExistence type="predicted"/>
<dbReference type="InterPro" id="IPR011011">
    <property type="entry name" value="Znf_FYVE_PHD"/>
</dbReference>
<feature type="region of interest" description="Disordered" evidence="5">
    <location>
        <begin position="269"/>
        <end position="304"/>
    </location>
</feature>
<feature type="compositionally biased region" description="Low complexity" evidence="5">
    <location>
        <begin position="1"/>
        <end position="15"/>
    </location>
</feature>
<dbReference type="PROSITE" id="PS50089">
    <property type="entry name" value="ZF_RING_2"/>
    <property type="match status" value="1"/>
</dbReference>
<keyword evidence="9" id="KW-1185">Reference proteome</keyword>
<dbReference type="InterPro" id="IPR019787">
    <property type="entry name" value="Znf_PHD-finger"/>
</dbReference>
<sequence>MVSSSSNDSDSSSFSKPLKKKCKVLPDTNSESSQPSGSDSEDYLGITNSHRKKQIISSGPESFSEGESSHKNPAMVAEANSSDDDGDKCIICFKTLRPPFAHPSNCEHNFHPVCLSTWSKTSNTCPIDRVQYTAVVVVDHNGRLVSREGVTTPPPQNHNADFELDDATFCEVCSQHDREHELLLCDRCEAGYHLNCLDPPLSSIPEGNWFCPHCAEIHDELSEEMQSLLDDAAVLLTPRFRPRAPVTRTSRGPRTRGAQRVFNIIHHQETIGQPSTSTSSVTIQRRQMTSRRSSGRSRGSRCPRSARYKVELITVEDGTTLEVKVAVNTRSRTKSKKRLKKSSKKKCSKSSCKNEPSSRSCDQSMCSSQGPSQSLDLFGSRPQLDYFSGCEAEDELDEDGGGGLAVLRSAARPNVRSMANRKQCAAQILNTSQRRVTPRINVSRAPVDLVSSIIEQQEKWHNPNAIYHTDGYVLHFHGQVGRRKLVKSDLIDSNKTIQVQMNFVGLAQRNNT</sequence>
<dbReference type="SUPFAM" id="SSF57850">
    <property type="entry name" value="RING/U-box"/>
    <property type="match status" value="1"/>
</dbReference>
<organism evidence="8 9">
    <name type="scientific">Nesidiocoris tenuis</name>
    <dbReference type="NCBI Taxonomy" id="355587"/>
    <lineage>
        <taxon>Eukaryota</taxon>
        <taxon>Metazoa</taxon>
        <taxon>Ecdysozoa</taxon>
        <taxon>Arthropoda</taxon>
        <taxon>Hexapoda</taxon>
        <taxon>Insecta</taxon>
        <taxon>Pterygota</taxon>
        <taxon>Neoptera</taxon>
        <taxon>Paraneoptera</taxon>
        <taxon>Hemiptera</taxon>
        <taxon>Heteroptera</taxon>
        <taxon>Panheteroptera</taxon>
        <taxon>Cimicomorpha</taxon>
        <taxon>Miridae</taxon>
        <taxon>Dicyphina</taxon>
        <taxon>Nesidiocoris</taxon>
    </lineage>
</organism>
<evidence type="ECO:0000313" key="9">
    <source>
        <dbReference type="Proteomes" id="UP001307889"/>
    </source>
</evidence>
<dbReference type="Pfam" id="PF13639">
    <property type="entry name" value="zf-RING_2"/>
    <property type="match status" value="1"/>
</dbReference>
<dbReference type="InterPro" id="IPR001965">
    <property type="entry name" value="Znf_PHD"/>
</dbReference>
<dbReference type="SUPFAM" id="SSF57903">
    <property type="entry name" value="FYVE/PHD zinc finger"/>
    <property type="match status" value="1"/>
</dbReference>
<dbReference type="Gene3D" id="3.30.40.10">
    <property type="entry name" value="Zinc/RING finger domain, C3HC4 (zinc finger)"/>
    <property type="match status" value="2"/>
</dbReference>
<keyword evidence="3" id="KW-0862">Zinc</keyword>
<feature type="compositionally biased region" description="Low complexity" evidence="5">
    <location>
        <begin position="57"/>
        <end position="66"/>
    </location>
</feature>
<evidence type="ECO:0000259" key="6">
    <source>
        <dbReference type="PROSITE" id="PS50016"/>
    </source>
</evidence>
<keyword evidence="1" id="KW-0479">Metal-binding</keyword>
<evidence type="ECO:0008006" key="10">
    <source>
        <dbReference type="Google" id="ProtNLM"/>
    </source>
</evidence>
<feature type="compositionally biased region" description="Basic residues" evidence="5">
    <location>
        <begin position="331"/>
        <end position="348"/>
    </location>
</feature>
<evidence type="ECO:0000256" key="2">
    <source>
        <dbReference type="ARBA" id="ARBA00022771"/>
    </source>
</evidence>
<feature type="region of interest" description="Disordered" evidence="5">
    <location>
        <begin position="329"/>
        <end position="366"/>
    </location>
</feature>
<evidence type="ECO:0000259" key="7">
    <source>
        <dbReference type="PROSITE" id="PS50089"/>
    </source>
</evidence>
<dbReference type="EMBL" id="AP028912">
    <property type="protein sequence ID" value="BES92810.1"/>
    <property type="molecule type" value="Genomic_DNA"/>
</dbReference>
<dbReference type="PANTHER" id="PTHR12618:SF20">
    <property type="entry name" value="PHD AND RING FINGER DOMAIN-CONTAINING PROTEIN 1"/>
    <property type="match status" value="1"/>
</dbReference>
<name>A0ABN7AKR4_9HEMI</name>
<keyword evidence="2 4" id="KW-0863">Zinc-finger</keyword>
<reference evidence="8 9" key="1">
    <citation type="submission" date="2023-09" db="EMBL/GenBank/DDBJ databases">
        <title>Nesidiocoris tenuis whole genome shotgun sequence.</title>
        <authorList>
            <person name="Shibata T."/>
            <person name="Shimoda M."/>
            <person name="Kobayashi T."/>
            <person name="Uehara T."/>
        </authorList>
    </citation>
    <scope>NUCLEOTIDE SEQUENCE [LARGE SCALE GENOMIC DNA]</scope>
    <source>
        <strain evidence="8 9">Japan</strain>
    </source>
</reference>
<dbReference type="InterPro" id="IPR019786">
    <property type="entry name" value="Zinc_finger_PHD-type_CS"/>
</dbReference>
<feature type="compositionally biased region" description="Basic residues" evidence="5">
    <location>
        <begin position="293"/>
        <end position="304"/>
    </location>
</feature>
<feature type="domain" description="PHD-type" evidence="6">
    <location>
        <begin position="167"/>
        <end position="217"/>
    </location>
</feature>
<dbReference type="Proteomes" id="UP001307889">
    <property type="component" value="Chromosome 4"/>
</dbReference>
<feature type="compositionally biased region" description="Polar residues" evidence="5">
    <location>
        <begin position="270"/>
        <end position="284"/>
    </location>
</feature>
<dbReference type="PROSITE" id="PS01359">
    <property type="entry name" value="ZF_PHD_1"/>
    <property type="match status" value="1"/>
</dbReference>
<evidence type="ECO:0000256" key="1">
    <source>
        <dbReference type="ARBA" id="ARBA00022723"/>
    </source>
</evidence>